<sequence length="329" mass="37745">MTDPKPTNKWKTGFLKTGLPLEYVTSNILTKLGHDIFGEYPYIRPDERKELKEFSIDLRTYKTLDNNNRLIVLSMLIECKYRQHGTSWIFSPFPSKIVPIGLINSTEDIVPVRIGNKNILKFEENIGYCISGVELSTDGSGNTTGAKHGVFQLRYAMPEFLKNDYVSGLDHTWYDGRFIDLSCAVLVTTADIRVIKLNKNLEDFTSANELDEVTEIKEAIILNERPGPQLQEFANRIGDELIKEHPELENRLLDIEKALIGKEWKNRHAPDLNTIKRSIGYSVERILIVNHKFLEKTIKDLEKALQKDIKMEKVYGKVLKTNDGFEITN</sequence>
<dbReference type="Proteomes" id="UP000563094">
    <property type="component" value="Unassembled WGS sequence"/>
</dbReference>
<reference evidence="1 2" key="1">
    <citation type="submission" date="2020-08" db="EMBL/GenBank/DDBJ databases">
        <title>Genomic Encyclopedia of Type Strains, Phase IV (KMG-IV): sequencing the most valuable type-strain genomes for metagenomic binning, comparative biology and taxonomic classification.</title>
        <authorList>
            <person name="Goeker M."/>
        </authorList>
    </citation>
    <scope>NUCLEOTIDE SEQUENCE [LARGE SCALE GENOMIC DNA]</scope>
    <source>
        <strain evidence="1 2">DSM 29854</strain>
    </source>
</reference>
<protein>
    <submittedName>
        <fullName evidence="1">Uncharacterized protein</fullName>
    </submittedName>
</protein>
<dbReference type="AlphaFoldDB" id="A0A839GMF7"/>
<proteinExistence type="predicted"/>
<comment type="caution">
    <text evidence="1">The sequence shown here is derived from an EMBL/GenBank/DDBJ whole genome shotgun (WGS) entry which is preliminary data.</text>
</comment>
<organism evidence="1 2">
    <name type="scientific">Rufibacter quisquiliarum</name>
    <dbReference type="NCBI Taxonomy" id="1549639"/>
    <lineage>
        <taxon>Bacteria</taxon>
        <taxon>Pseudomonadati</taxon>
        <taxon>Bacteroidota</taxon>
        <taxon>Cytophagia</taxon>
        <taxon>Cytophagales</taxon>
        <taxon>Hymenobacteraceae</taxon>
        <taxon>Rufibacter</taxon>
    </lineage>
</organism>
<evidence type="ECO:0000313" key="1">
    <source>
        <dbReference type="EMBL" id="MBA9076745.1"/>
    </source>
</evidence>
<dbReference type="EMBL" id="JACJIQ010000004">
    <property type="protein sequence ID" value="MBA9076745.1"/>
    <property type="molecule type" value="Genomic_DNA"/>
</dbReference>
<gene>
    <name evidence="1" type="ORF">FHS90_001451</name>
</gene>
<evidence type="ECO:0000313" key="2">
    <source>
        <dbReference type="Proteomes" id="UP000563094"/>
    </source>
</evidence>
<name>A0A839GMF7_9BACT</name>
<keyword evidence="2" id="KW-1185">Reference proteome</keyword>
<accession>A0A839GMF7</accession>
<dbReference type="RefSeq" id="WP_182512488.1">
    <property type="nucleotide sequence ID" value="NZ_JACJIQ010000004.1"/>
</dbReference>